<gene>
    <name evidence="8" type="ORF">JL102_17815</name>
</gene>
<dbReference type="Pfam" id="PF00512">
    <property type="entry name" value="HisKA"/>
    <property type="match status" value="1"/>
</dbReference>
<dbReference type="InterPro" id="IPR050351">
    <property type="entry name" value="BphY/WalK/GraS-like"/>
</dbReference>
<proteinExistence type="predicted"/>
<dbReference type="CDD" id="cd00082">
    <property type="entry name" value="HisKA"/>
    <property type="match status" value="1"/>
</dbReference>
<organism evidence="8 9">
    <name type="scientific">Fulvivirga sediminis</name>
    <dbReference type="NCBI Taxonomy" id="2803949"/>
    <lineage>
        <taxon>Bacteria</taxon>
        <taxon>Pseudomonadati</taxon>
        <taxon>Bacteroidota</taxon>
        <taxon>Cytophagia</taxon>
        <taxon>Cytophagales</taxon>
        <taxon>Fulvivirgaceae</taxon>
        <taxon>Fulvivirga</taxon>
    </lineage>
</organism>
<evidence type="ECO:0000259" key="7">
    <source>
        <dbReference type="PROSITE" id="PS50109"/>
    </source>
</evidence>
<evidence type="ECO:0000313" key="8">
    <source>
        <dbReference type="EMBL" id="MBL3658013.1"/>
    </source>
</evidence>
<dbReference type="PROSITE" id="PS50109">
    <property type="entry name" value="HIS_KIN"/>
    <property type="match status" value="1"/>
</dbReference>
<dbReference type="RefSeq" id="WP_202245806.1">
    <property type="nucleotide sequence ID" value="NZ_JAESIY010000010.1"/>
</dbReference>
<dbReference type="GO" id="GO:0000155">
    <property type="term" value="F:phosphorelay sensor kinase activity"/>
    <property type="evidence" value="ECO:0007669"/>
    <property type="project" value="InterPro"/>
</dbReference>
<keyword evidence="6" id="KW-0902">Two-component regulatory system</keyword>
<evidence type="ECO:0000313" key="9">
    <source>
        <dbReference type="Proteomes" id="UP000659388"/>
    </source>
</evidence>
<dbReference type="AlphaFoldDB" id="A0A937K050"/>
<sequence>MIVSIMEAYKVIKQYKETVIETWMNRVRDELPEANKHDSVALANDIPFFLDNLALVLEGVEKRGSHESLEHGKLRALFDNYSLLHVLREYRILKQVIFETLDAHCEQNVKDRNAVMDAFDVAIEQAGEMFFQVRNKIEAKAREQVEHDYNKLQDSDMLKLEFIEGLSHDMKNPITNIKLAVDLLRGKELAEEAESILNLLSKNADKTEVLINSLKNISFINNEEGFPVTLDQVNLTGRLQTFVKNNRVRADHQIELEVGEQIEGYWDIEALLRALDNLLENAIRYGDVSRPITIGAQQQAEFVIIFVHNYGKTIPFEEQAKIFSRLYQVNNSTGVGQGLGLATVKEIVEAHNGKVEISSLEQDGTTFKLVLPVDSRS</sequence>
<comment type="catalytic activity">
    <reaction evidence="1">
        <text>ATP + protein L-histidine = ADP + protein N-phospho-L-histidine.</text>
        <dbReference type="EC" id="2.7.13.3"/>
    </reaction>
</comment>
<comment type="caution">
    <text evidence="8">The sequence shown here is derived from an EMBL/GenBank/DDBJ whole genome shotgun (WGS) entry which is preliminary data.</text>
</comment>
<dbReference type="InterPro" id="IPR005467">
    <property type="entry name" value="His_kinase_dom"/>
</dbReference>
<keyword evidence="4" id="KW-0808">Transferase</keyword>
<dbReference type="Gene3D" id="1.10.287.130">
    <property type="match status" value="1"/>
</dbReference>
<dbReference type="InterPro" id="IPR036097">
    <property type="entry name" value="HisK_dim/P_sf"/>
</dbReference>
<reference evidence="8" key="1">
    <citation type="submission" date="2021-01" db="EMBL/GenBank/DDBJ databases">
        <title>Fulvivirga kasyanovii gen. nov., sp nov., a novel member of the phylum Bacteroidetes isolated from seawater in a mussel farm.</title>
        <authorList>
            <person name="Zhao L.-H."/>
            <person name="Wang Z.-J."/>
        </authorList>
    </citation>
    <scope>NUCLEOTIDE SEQUENCE</scope>
    <source>
        <strain evidence="8">2943</strain>
    </source>
</reference>
<dbReference type="InterPro" id="IPR036890">
    <property type="entry name" value="HATPase_C_sf"/>
</dbReference>
<evidence type="ECO:0000256" key="5">
    <source>
        <dbReference type="ARBA" id="ARBA00022777"/>
    </source>
</evidence>
<dbReference type="SMART" id="SM00387">
    <property type="entry name" value="HATPase_c"/>
    <property type="match status" value="1"/>
</dbReference>
<dbReference type="Proteomes" id="UP000659388">
    <property type="component" value="Unassembled WGS sequence"/>
</dbReference>
<name>A0A937K050_9BACT</name>
<evidence type="ECO:0000256" key="4">
    <source>
        <dbReference type="ARBA" id="ARBA00022679"/>
    </source>
</evidence>
<keyword evidence="3" id="KW-0597">Phosphoprotein</keyword>
<keyword evidence="9" id="KW-1185">Reference proteome</keyword>
<keyword evidence="5 8" id="KW-0418">Kinase</keyword>
<dbReference type="GO" id="GO:0004721">
    <property type="term" value="F:phosphoprotein phosphatase activity"/>
    <property type="evidence" value="ECO:0007669"/>
    <property type="project" value="TreeGrafter"/>
</dbReference>
<protein>
    <recommendedName>
        <fullName evidence="2">histidine kinase</fullName>
        <ecNumber evidence="2">2.7.13.3</ecNumber>
    </recommendedName>
</protein>
<dbReference type="PANTHER" id="PTHR45453">
    <property type="entry name" value="PHOSPHATE REGULON SENSOR PROTEIN PHOR"/>
    <property type="match status" value="1"/>
</dbReference>
<dbReference type="InterPro" id="IPR003661">
    <property type="entry name" value="HisK_dim/P_dom"/>
</dbReference>
<dbReference type="SUPFAM" id="SSF55874">
    <property type="entry name" value="ATPase domain of HSP90 chaperone/DNA topoisomerase II/histidine kinase"/>
    <property type="match status" value="1"/>
</dbReference>
<dbReference type="SMART" id="SM00388">
    <property type="entry name" value="HisKA"/>
    <property type="match status" value="1"/>
</dbReference>
<dbReference type="InterPro" id="IPR004358">
    <property type="entry name" value="Sig_transdc_His_kin-like_C"/>
</dbReference>
<dbReference type="Gene3D" id="3.30.565.10">
    <property type="entry name" value="Histidine kinase-like ATPase, C-terminal domain"/>
    <property type="match status" value="1"/>
</dbReference>
<feature type="domain" description="Histidine kinase" evidence="7">
    <location>
        <begin position="165"/>
        <end position="375"/>
    </location>
</feature>
<dbReference type="PANTHER" id="PTHR45453:SF1">
    <property type="entry name" value="PHOSPHATE REGULON SENSOR PROTEIN PHOR"/>
    <property type="match status" value="1"/>
</dbReference>
<evidence type="ECO:0000256" key="3">
    <source>
        <dbReference type="ARBA" id="ARBA00022553"/>
    </source>
</evidence>
<dbReference type="InterPro" id="IPR003594">
    <property type="entry name" value="HATPase_dom"/>
</dbReference>
<evidence type="ECO:0000256" key="6">
    <source>
        <dbReference type="ARBA" id="ARBA00023012"/>
    </source>
</evidence>
<evidence type="ECO:0000256" key="1">
    <source>
        <dbReference type="ARBA" id="ARBA00000085"/>
    </source>
</evidence>
<dbReference type="EMBL" id="JAESIY010000010">
    <property type="protein sequence ID" value="MBL3658013.1"/>
    <property type="molecule type" value="Genomic_DNA"/>
</dbReference>
<evidence type="ECO:0000256" key="2">
    <source>
        <dbReference type="ARBA" id="ARBA00012438"/>
    </source>
</evidence>
<accession>A0A937K050</accession>
<dbReference type="SUPFAM" id="SSF47384">
    <property type="entry name" value="Homodimeric domain of signal transducing histidine kinase"/>
    <property type="match status" value="1"/>
</dbReference>
<dbReference type="PRINTS" id="PR00344">
    <property type="entry name" value="BCTRLSENSOR"/>
</dbReference>
<dbReference type="EC" id="2.7.13.3" evidence="2"/>
<dbReference type="Pfam" id="PF02518">
    <property type="entry name" value="HATPase_c"/>
    <property type="match status" value="1"/>
</dbReference>
<dbReference type="GO" id="GO:0016036">
    <property type="term" value="P:cellular response to phosphate starvation"/>
    <property type="evidence" value="ECO:0007669"/>
    <property type="project" value="TreeGrafter"/>
</dbReference>
<dbReference type="GO" id="GO:0005886">
    <property type="term" value="C:plasma membrane"/>
    <property type="evidence" value="ECO:0007669"/>
    <property type="project" value="TreeGrafter"/>
</dbReference>